<proteinExistence type="predicted"/>
<evidence type="ECO:0000313" key="2">
    <source>
        <dbReference type="EMBL" id="RQM18327.1"/>
    </source>
</evidence>
<keyword evidence="3" id="KW-1185">Reference proteome</keyword>
<sequence>MIRTLRVISRPLVWTLKSVLLSSTARPSSFRFGTQLARNVSVRSLAVTTAVPTVLS</sequence>
<accession>A0A3M6VUI0</accession>
<dbReference type="EMBL" id="QKXF01000081">
    <property type="protein sequence ID" value="RQM18327.1"/>
    <property type="molecule type" value="Genomic_DNA"/>
</dbReference>
<dbReference type="Proteomes" id="UP000286097">
    <property type="component" value="Unassembled WGS sequence"/>
</dbReference>
<gene>
    <name evidence="2" type="ORF">DD237_000022</name>
    <name evidence="1" type="ORF">DD238_000594</name>
</gene>
<organism evidence="1 3">
    <name type="scientific">Peronospora effusa</name>
    <dbReference type="NCBI Taxonomy" id="542832"/>
    <lineage>
        <taxon>Eukaryota</taxon>
        <taxon>Sar</taxon>
        <taxon>Stramenopiles</taxon>
        <taxon>Oomycota</taxon>
        <taxon>Peronosporomycetes</taxon>
        <taxon>Peronosporales</taxon>
        <taxon>Peronosporaceae</taxon>
        <taxon>Peronospora</taxon>
    </lineage>
</organism>
<dbReference type="Proteomes" id="UP000282087">
    <property type="component" value="Unassembled WGS sequence"/>
</dbReference>
<evidence type="ECO:0000313" key="3">
    <source>
        <dbReference type="Proteomes" id="UP000282087"/>
    </source>
</evidence>
<evidence type="ECO:0000313" key="1">
    <source>
        <dbReference type="EMBL" id="RMX69813.1"/>
    </source>
</evidence>
<name>A0A3M6VUI0_9STRA</name>
<dbReference type="AlphaFoldDB" id="A0A3M6VUI0"/>
<protein>
    <submittedName>
        <fullName evidence="1">Uncharacterized protein</fullName>
    </submittedName>
</protein>
<comment type="caution">
    <text evidence="1">The sequence shown here is derived from an EMBL/GenBank/DDBJ whole genome shotgun (WGS) entry which is preliminary data.</text>
</comment>
<reference evidence="3 4" key="1">
    <citation type="submission" date="2018-06" db="EMBL/GenBank/DDBJ databases">
        <title>Comparative genomics of downy mildews reveals potential adaptations to biotrophy.</title>
        <authorList>
            <person name="Fletcher K."/>
            <person name="Klosterman S.J."/>
            <person name="Derevnina L."/>
            <person name="Martin F."/>
            <person name="Koike S."/>
            <person name="Reyes Chin-Wo S."/>
            <person name="Mou B."/>
            <person name="Michelmore R."/>
        </authorList>
    </citation>
    <scope>NUCLEOTIDE SEQUENCE [LARGE SCALE GENOMIC DNA]</scope>
    <source>
        <strain evidence="2 4">R13</strain>
        <strain evidence="1 3">R14</strain>
    </source>
</reference>
<evidence type="ECO:0000313" key="4">
    <source>
        <dbReference type="Proteomes" id="UP000286097"/>
    </source>
</evidence>
<dbReference type="VEuPathDB" id="FungiDB:DD237_000022"/>
<dbReference type="EMBL" id="QLLG01000012">
    <property type="protein sequence ID" value="RMX69813.1"/>
    <property type="molecule type" value="Genomic_DNA"/>
</dbReference>